<dbReference type="EMBL" id="JACSDY010000011">
    <property type="protein sequence ID" value="KAF7415408.1"/>
    <property type="molecule type" value="Genomic_DNA"/>
</dbReference>
<organism evidence="1 2">
    <name type="scientific">Vespula pensylvanica</name>
    <name type="common">Western yellow jacket</name>
    <name type="synonym">Wasp</name>
    <dbReference type="NCBI Taxonomy" id="30213"/>
    <lineage>
        <taxon>Eukaryota</taxon>
        <taxon>Metazoa</taxon>
        <taxon>Ecdysozoa</taxon>
        <taxon>Arthropoda</taxon>
        <taxon>Hexapoda</taxon>
        <taxon>Insecta</taxon>
        <taxon>Pterygota</taxon>
        <taxon>Neoptera</taxon>
        <taxon>Endopterygota</taxon>
        <taxon>Hymenoptera</taxon>
        <taxon>Apocrita</taxon>
        <taxon>Aculeata</taxon>
        <taxon>Vespoidea</taxon>
        <taxon>Vespidae</taxon>
        <taxon>Vespinae</taxon>
        <taxon>Vespula</taxon>
    </lineage>
</organism>
<proteinExistence type="predicted"/>
<comment type="caution">
    <text evidence="1">The sequence shown here is derived from an EMBL/GenBank/DDBJ whole genome shotgun (WGS) entry which is preliminary data.</text>
</comment>
<accession>A0A834U3Y4</accession>
<reference evidence="1" key="1">
    <citation type="journal article" date="2020" name="G3 (Bethesda)">
        <title>High-Quality Assemblies for Three Invasive Social Wasps from the &lt;i&gt;Vespula&lt;/i&gt; Genus.</title>
        <authorList>
            <person name="Harrop T.W.R."/>
            <person name="Guhlin J."/>
            <person name="McLaughlin G.M."/>
            <person name="Permina E."/>
            <person name="Stockwell P."/>
            <person name="Gilligan J."/>
            <person name="Le Lec M.F."/>
            <person name="Gruber M.A.M."/>
            <person name="Quinn O."/>
            <person name="Lovegrove M."/>
            <person name="Duncan E.J."/>
            <person name="Remnant E.J."/>
            <person name="Van Eeckhoven J."/>
            <person name="Graham B."/>
            <person name="Knapp R.A."/>
            <person name="Langford K.W."/>
            <person name="Kronenberg Z."/>
            <person name="Press M.O."/>
            <person name="Eacker S.M."/>
            <person name="Wilson-Rankin E.E."/>
            <person name="Purcell J."/>
            <person name="Lester P.J."/>
            <person name="Dearden P.K."/>
        </authorList>
    </citation>
    <scope>NUCLEOTIDE SEQUENCE</scope>
    <source>
        <strain evidence="1">Volc-1</strain>
    </source>
</reference>
<dbReference type="Proteomes" id="UP000600918">
    <property type="component" value="Unassembled WGS sequence"/>
</dbReference>
<protein>
    <submittedName>
        <fullName evidence="1">Uncharacterized protein</fullName>
    </submittedName>
</protein>
<keyword evidence="2" id="KW-1185">Reference proteome</keyword>
<sequence>MESGTTEKTAAPSSRGARRRRNRLASFKIHPVCRGRTERRLVIDVENSITLDLWPPGPGIFIIVVVHPGHTKVKVVTSCVAVDRIAVVYFVRIGTDWFYYCVRVDFDIGGNAMRSDLGCLWLLVTRNGELGMGTEGLKGSEGGFPGKKNSPYILSSLVDESSSPLGYLREVEPYLQTRPDREAHQHGGLYLSQ</sequence>
<evidence type="ECO:0000313" key="1">
    <source>
        <dbReference type="EMBL" id="KAF7415408.1"/>
    </source>
</evidence>
<gene>
    <name evidence="1" type="ORF">H0235_012000</name>
</gene>
<evidence type="ECO:0000313" key="2">
    <source>
        <dbReference type="Proteomes" id="UP000600918"/>
    </source>
</evidence>
<name>A0A834U3Y4_VESPE</name>
<dbReference type="AlphaFoldDB" id="A0A834U3Y4"/>